<evidence type="ECO:0000313" key="4">
    <source>
        <dbReference type="Proteomes" id="UP001385951"/>
    </source>
</evidence>
<gene>
    <name evidence="3" type="ORF">QCA50_015018</name>
</gene>
<feature type="transmembrane region" description="Helical" evidence="1">
    <location>
        <begin position="149"/>
        <end position="171"/>
    </location>
</feature>
<keyword evidence="1" id="KW-0472">Membrane</keyword>
<keyword evidence="1" id="KW-1133">Transmembrane helix</keyword>
<evidence type="ECO:0000256" key="1">
    <source>
        <dbReference type="SAM" id="Phobius"/>
    </source>
</evidence>
<dbReference type="AlphaFoldDB" id="A0AAW0FSM9"/>
<comment type="caution">
    <text evidence="3">The sequence shown here is derived from an EMBL/GenBank/DDBJ whole genome shotgun (WGS) entry which is preliminary data.</text>
</comment>
<sequence>MSDEVASKSGFLCMYMSNHPDTLVSYVRYWGKVNDNVTSAQMTSIDTKAMTLTYTVKGSSDKKQVRIEFDPPLAGYEEVKPRLLNMKVDAEEALGMLRAPQITSFHLPFRIWIPTAMVASLVYVTFAPLRSSPSYNALYLLANLTRETVPSWAIPTSWIFMVSVHFLEALYTLYLCRHFTTPFSVGLRYVAAAFIWGFPIIKDLRKRAQDLRIDSIMKGK</sequence>
<organism evidence="3 4">
    <name type="scientific">Cerrena zonata</name>
    <dbReference type="NCBI Taxonomy" id="2478898"/>
    <lineage>
        <taxon>Eukaryota</taxon>
        <taxon>Fungi</taxon>
        <taxon>Dikarya</taxon>
        <taxon>Basidiomycota</taxon>
        <taxon>Agaricomycotina</taxon>
        <taxon>Agaricomycetes</taxon>
        <taxon>Polyporales</taxon>
        <taxon>Cerrenaceae</taxon>
        <taxon>Cerrena</taxon>
    </lineage>
</organism>
<keyword evidence="4" id="KW-1185">Reference proteome</keyword>
<protein>
    <recommendedName>
        <fullName evidence="2">DUF2470 domain-containing protein</fullName>
    </recommendedName>
</protein>
<evidence type="ECO:0000313" key="3">
    <source>
        <dbReference type="EMBL" id="KAK7682054.1"/>
    </source>
</evidence>
<dbReference type="Gene3D" id="3.20.180.10">
    <property type="entry name" value="PNP-oxidase-like"/>
    <property type="match status" value="1"/>
</dbReference>
<keyword evidence="1" id="KW-0812">Transmembrane</keyword>
<name>A0AAW0FSM9_9APHY</name>
<feature type="transmembrane region" description="Helical" evidence="1">
    <location>
        <begin position="183"/>
        <end position="201"/>
    </location>
</feature>
<accession>A0AAW0FSM9</accession>
<dbReference type="InterPro" id="IPR028110">
    <property type="entry name" value="TMEM254"/>
</dbReference>
<dbReference type="EMBL" id="JASBNA010000038">
    <property type="protein sequence ID" value="KAK7682054.1"/>
    <property type="molecule type" value="Genomic_DNA"/>
</dbReference>
<proteinExistence type="predicted"/>
<dbReference type="InterPro" id="IPR037119">
    <property type="entry name" value="Haem_oxidase_HugZ-like_sf"/>
</dbReference>
<dbReference type="Pfam" id="PF14934">
    <property type="entry name" value="TMEM254"/>
    <property type="match status" value="1"/>
</dbReference>
<feature type="transmembrane region" description="Helical" evidence="1">
    <location>
        <begin position="111"/>
        <end position="129"/>
    </location>
</feature>
<dbReference type="PANTHER" id="PTHR37783:SF1">
    <property type="entry name" value="MEMBRANE PROTEIN, PUTATIVE (AFU_ORTHOLOGUE AFUA_1G04315)-RELATED"/>
    <property type="match status" value="1"/>
</dbReference>
<dbReference type="Proteomes" id="UP001385951">
    <property type="component" value="Unassembled WGS sequence"/>
</dbReference>
<reference evidence="3 4" key="1">
    <citation type="submission" date="2022-09" db="EMBL/GenBank/DDBJ databases">
        <authorList>
            <person name="Palmer J.M."/>
        </authorList>
    </citation>
    <scope>NUCLEOTIDE SEQUENCE [LARGE SCALE GENOMIC DNA]</scope>
    <source>
        <strain evidence="3 4">DSM 7382</strain>
    </source>
</reference>
<dbReference type="PANTHER" id="PTHR37783">
    <property type="entry name" value="MEMBRANE PROTEIN, PUTATIVE (AFU_ORTHOLOGUE AFUA_1G04315)-RELATED"/>
    <property type="match status" value="1"/>
</dbReference>
<feature type="domain" description="DUF2470" evidence="2">
    <location>
        <begin position="11"/>
        <end position="86"/>
    </location>
</feature>
<dbReference type="InterPro" id="IPR019595">
    <property type="entry name" value="DUF2470"/>
</dbReference>
<dbReference type="Pfam" id="PF10615">
    <property type="entry name" value="DUF2470"/>
    <property type="match status" value="1"/>
</dbReference>
<evidence type="ECO:0000259" key="2">
    <source>
        <dbReference type="Pfam" id="PF10615"/>
    </source>
</evidence>